<keyword evidence="5 10" id="KW-0566">Pantothenate biosynthesis</keyword>
<dbReference type="Gene3D" id="1.10.1040.10">
    <property type="entry name" value="N-(1-d-carboxylethyl)-l-norvaline Dehydrogenase, domain 2"/>
    <property type="match status" value="1"/>
</dbReference>
<comment type="function">
    <text evidence="10">Catalyzes the NADPH-dependent reduction of ketopantoate into pantoic acid.</text>
</comment>
<dbReference type="UniPathway" id="UPA00028">
    <property type="reaction ID" value="UER00004"/>
</dbReference>
<dbReference type="GO" id="GO:0005737">
    <property type="term" value="C:cytoplasm"/>
    <property type="evidence" value="ECO:0007669"/>
    <property type="project" value="TreeGrafter"/>
</dbReference>
<evidence type="ECO:0000256" key="1">
    <source>
        <dbReference type="ARBA" id="ARBA00004994"/>
    </source>
</evidence>
<dbReference type="Pfam" id="PF08546">
    <property type="entry name" value="ApbA_C"/>
    <property type="match status" value="1"/>
</dbReference>
<comment type="caution">
    <text evidence="13">The sequence shown here is derived from an EMBL/GenBank/DDBJ whole genome shotgun (WGS) entry which is preliminary data.</text>
</comment>
<keyword evidence="14" id="KW-1185">Reference proteome</keyword>
<feature type="domain" description="Ketopantoate reductase C-terminal" evidence="12">
    <location>
        <begin position="179"/>
        <end position="300"/>
    </location>
</feature>
<evidence type="ECO:0000256" key="6">
    <source>
        <dbReference type="ARBA" id="ARBA00022857"/>
    </source>
</evidence>
<dbReference type="InterPro" id="IPR050838">
    <property type="entry name" value="Ketopantoate_reductase"/>
</dbReference>
<reference evidence="13" key="1">
    <citation type="submission" date="2017-02" db="EMBL/GenBank/DDBJ databases">
        <title>Draft Genome Sequence of the Salt Water Bacterium Oceanospirillum linum ATCC 11336.</title>
        <authorList>
            <person name="Trachtenberg A.M."/>
            <person name="Carney J.G."/>
            <person name="Linnane J.D."/>
            <person name="Rheaume B.A."/>
            <person name="Pitts N.L."/>
            <person name="Mykles D.L."/>
            <person name="Maclea K.S."/>
        </authorList>
    </citation>
    <scope>NUCLEOTIDE SEQUENCE [LARGE SCALE GENOMIC DNA]</scope>
    <source>
        <strain evidence="13">ATCC 11336</strain>
    </source>
</reference>
<feature type="domain" description="Ketopantoate reductase N-terminal" evidence="11">
    <location>
        <begin position="6"/>
        <end position="153"/>
    </location>
</feature>
<evidence type="ECO:0000256" key="3">
    <source>
        <dbReference type="ARBA" id="ARBA00013014"/>
    </source>
</evidence>
<dbReference type="GO" id="GO:0008677">
    <property type="term" value="F:2-dehydropantoate 2-reductase activity"/>
    <property type="evidence" value="ECO:0007669"/>
    <property type="project" value="UniProtKB-EC"/>
</dbReference>
<keyword evidence="6 10" id="KW-0521">NADP</keyword>
<dbReference type="SUPFAM" id="SSF48179">
    <property type="entry name" value="6-phosphogluconate dehydrogenase C-terminal domain-like"/>
    <property type="match status" value="1"/>
</dbReference>
<gene>
    <name evidence="13" type="ORF">BTA35_0202310</name>
</gene>
<protein>
    <recommendedName>
        <fullName evidence="4 10">2-dehydropantoate 2-reductase</fullName>
        <ecNumber evidence="3 10">1.1.1.169</ecNumber>
    </recommendedName>
    <alternativeName>
        <fullName evidence="8 10">Ketopantoate reductase</fullName>
    </alternativeName>
</protein>
<dbReference type="Gene3D" id="3.40.50.720">
    <property type="entry name" value="NAD(P)-binding Rossmann-like Domain"/>
    <property type="match status" value="1"/>
</dbReference>
<evidence type="ECO:0000313" key="13">
    <source>
        <dbReference type="EMBL" id="OOV88369.1"/>
    </source>
</evidence>
<dbReference type="EMBL" id="MTSD02000001">
    <property type="protein sequence ID" value="OOV88369.1"/>
    <property type="molecule type" value="Genomic_DNA"/>
</dbReference>
<comment type="similarity">
    <text evidence="2 10">Belongs to the ketopantoate reductase family.</text>
</comment>
<dbReference type="AlphaFoldDB" id="A0A1T1HET5"/>
<dbReference type="Pfam" id="PF02558">
    <property type="entry name" value="ApbA"/>
    <property type="match status" value="1"/>
</dbReference>
<evidence type="ECO:0000256" key="9">
    <source>
        <dbReference type="ARBA" id="ARBA00048793"/>
    </source>
</evidence>
<organism evidence="13 14">
    <name type="scientific">Oceanospirillum linum</name>
    <dbReference type="NCBI Taxonomy" id="966"/>
    <lineage>
        <taxon>Bacteria</taxon>
        <taxon>Pseudomonadati</taxon>
        <taxon>Pseudomonadota</taxon>
        <taxon>Gammaproteobacteria</taxon>
        <taxon>Oceanospirillales</taxon>
        <taxon>Oceanospirillaceae</taxon>
        <taxon>Oceanospirillum</taxon>
    </lineage>
</organism>
<dbReference type="PANTHER" id="PTHR43765">
    <property type="entry name" value="2-DEHYDROPANTOATE 2-REDUCTASE-RELATED"/>
    <property type="match status" value="1"/>
</dbReference>
<dbReference type="RefSeq" id="WP_077242801.1">
    <property type="nucleotide sequence ID" value="NZ_FXTS01000001.1"/>
</dbReference>
<comment type="catalytic activity">
    <reaction evidence="9 10">
        <text>(R)-pantoate + NADP(+) = 2-dehydropantoate + NADPH + H(+)</text>
        <dbReference type="Rhea" id="RHEA:16233"/>
        <dbReference type="ChEBI" id="CHEBI:11561"/>
        <dbReference type="ChEBI" id="CHEBI:15378"/>
        <dbReference type="ChEBI" id="CHEBI:15980"/>
        <dbReference type="ChEBI" id="CHEBI:57783"/>
        <dbReference type="ChEBI" id="CHEBI:58349"/>
        <dbReference type="EC" id="1.1.1.169"/>
    </reaction>
</comment>
<dbReference type="SUPFAM" id="SSF51735">
    <property type="entry name" value="NAD(P)-binding Rossmann-fold domains"/>
    <property type="match status" value="1"/>
</dbReference>
<evidence type="ECO:0000256" key="2">
    <source>
        <dbReference type="ARBA" id="ARBA00007870"/>
    </source>
</evidence>
<evidence type="ECO:0000259" key="11">
    <source>
        <dbReference type="Pfam" id="PF02558"/>
    </source>
</evidence>
<dbReference type="InterPro" id="IPR036291">
    <property type="entry name" value="NAD(P)-bd_dom_sf"/>
</dbReference>
<dbReference type="InterPro" id="IPR013332">
    <property type="entry name" value="KPR_N"/>
</dbReference>
<keyword evidence="7 10" id="KW-0560">Oxidoreductase</keyword>
<accession>A0A1T1HET5</accession>
<evidence type="ECO:0000256" key="5">
    <source>
        <dbReference type="ARBA" id="ARBA00022655"/>
    </source>
</evidence>
<comment type="pathway">
    <text evidence="1 10">Cofactor biosynthesis; (R)-pantothenate biosynthesis; (R)-pantoate from 3-methyl-2-oxobutanoate: step 2/2.</text>
</comment>
<evidence type="ECO:0000256" key="7">
    <source>
        <dbReference type="ARBA" id="ARBA00023002"/>
    </source>
</evidence>
<dbReference type="Proteomes" id="UP000190064">
    <property type="component" value="Unassembled WGS sequence"/>
</dbReference>
<evidence type="ECO:0000259" key="12">
    <source>
        <dbReference type="Pfam" id="PF08546"/>
    </source>
</evidence>
<dbReference type="PANTHER" id="PTHR43765:SF2">
    <property type="entry name" value="2-DEHYDROPANTOATE 2-REDUCTASE"/>
    <property type="match status" value="1"/>
</dbReference>
<dbReference type="InterPro" id="IPR013328">
    <property type="entry name" value="6PGD_dom2"/>
</dbReference>
<dbReference type="GO" id="GO:0050661">
    <property type="term" value="F:NADP binding"/>
    <property type="evidence" value="ECO:0007669"/>
    <property type="project" value="TreeGrafter"/>
</dbReference>
<dbReference type="InterPro" id="IPR008927">
    <property type="entry name" value="6-PGluconate_DH-like_C_sf"/>
</dbReference>
<dbReference type="InterPro" id="IPR013752">
    <property type="entry name" value="KPA_reductase"/>
</dbReference>
<dbReference type="GO" id="GO:0015940">
    <property type="term" value="P:pantothenate biosynthetic process"/>
    <property type="evidence" value="ECO:0007669"/>
    <property type="project" value="UniProtKB-UniPathway"/>
</dbReference>
<dbReference type="NCBIfam" id="TIGR00745">
    <property type="entry name" value="apbA_panE"/>
    <property type="match status" value="1"/>
</dbReference>
<dbReference type="STRING" id="966.BTA35_0202310"/>
<evidence type="ECO:0000256" key="4">
    <source>
        <dbReference type="ARBA" id="ARBA00019465"/>
    </source>
</evidence>
<evidence type="ECO:0000256" key="10">
    <source>
        <dbReference type="RuleBase" id="RU362068"/>
    </source>
</evidence>
<dbReference type="InterPro" id="IPR003710">
    <property type="entry name" value="ApbA"/>
</dbReference>
<sequence>MSQTHWTVLGAGSLGCLWAGYLNQAGFPVTLLHREGVAAPESLNLTRFQAEQATAFEARLTTASACPEKSISRLVVATKAHDALNAVAGIKHALTDNACIVLLQNGMGSQQAVAEQYPEFAIIAVCITDGAYRTGPGHVIHAGQGVSRVGALNKAGQKVWRQVVEDLEQTDLIIEACEDINQALWNKLAINIAINGLTALDQCLNGELMQPERYQRVSLLCQETEAVMKGLKLQLPEQGLLQLATDVIEGTAKNRSSMLQDTLRGKITEIDYINGYLVQQAERLNIEVPESLSIYRDVKQRFNQPSS</sequence>
<evidence type="ECO:0000256" key="8">
    <source>
        <dbReference type="ARBA" id="ARBA00032024"/>
    </source>
</evidence>
<name>A0A1T1HET5_OCELI</name>
<dbReference type="EC" id="1.1.1.169" evidence="3 10"/>
<proteinExistence type="inferred from homology"/>
<evidence type="ECO:0000313" key="14">
    <source>
        <dbReference type="Proteomes" id="UP000190064"/>
    </source>
</evidence>